<evidence type="ECO:0000256" key="1">
    <source>
        <dbReference type="SAM" id="MobiDB-lite"/>
    </source>
</evidence>
<feature type="compositionally biased region" description="Acidic residues" evidence="1">
    <location>
        <begin position="36"/>
        <end position="61"/>
    </location>
</feature>
<keyword evidence="3" id="KW-1185">Reference proteome</keyword>
<sequence length="273" mass="30812">MSKNKRLIEEYNRQVLELSKQFNGSQKKKIVPIEDISSDSDGNDDDEWEDIEDDEYGEDFDPNVHALEDDSESEDEGTDSEDEGTSLPSEEASKKVQQALSENDAFKTLFQSRVQVTENCYTETSGRDSVSSKYVVQMKFGEGTEKPSLELHFKGDIQYDPMEEGSTGSYRATVTVLDQSSSKTELLSGELFKNMEEVDYCLGYGGVKLTSNVKKLMTVLNIDSKMLLSLMDMICTAIPVFPQGDMEFVSEIMQLVYDYVGESIQCQQKKKKQ</sequence>
<proteinExistence type="predicted"/>
<dbReference type="Proteomes" id="UP000816034">
    <property type="component" value="Unassembled WGS sequence"/>
</dbReference>
<feature type="compositionally biased region" description="Acidic residues" evidence="1">
    <location>
        <begin position="69"/>
        <end position="84"/>
    </location>
</feature>
<dbReference type="AlphaFoldDB" id="A0AA88GM96"/>
<evidence type="ECO:0000313" key="3">
    <source>
        <dbReference type="Proteomes" id="UP000816034"/>
    </source>
</evidence>
<protein>
    <submittedName>
        <fullName evidence="2">Uncharacterized protein</fullName>
    </submittedName>
</protein>
<gene>
    <name evidence="2" type="ORF">C9374_007524</name>
</gene>
<organism evidence="2 3">
    <name type="scientific">Naegleria lovaniensis</name>
    <name type="common">Amoeba</name>
    <dbReference type="NCBI Taxonomy" id="51637"/>
    <lineage>
        <taxon>Eukaryota</taxon>
        <taxon>Discoba</taxon>
        <taxon>Heterolobosea</taxon>
        <taxon>Tetramitia</taxon>
        <taxon>Eutetramitia</taxon>
        <taxon>Vahlkampfiidae</taxon>
        <taxon>Naegleria</taxon>
    </lineage>
</organism>
<evidence type="ECO:0000313" key="2">
    <source>
        <dbReference type="EMBL" id="KAG2379385.1"/>
    </source>
</evidence>
<name>A0AA88GM96_NAELO</name>
<dbReference type="RefSeq" id="XP_044546647.1">
    <property type="nucleotide sequence ID" value="XM_044697499.1"/>
</dbReference>
<dbReference type="EMBL" id="PYSW02000029">
    <property type="protein sequence ID" value="KAG2379385.1"/>
    <property type="molecule type" value="Genomic_DNA"/>
</dbReference>
<accession>A0AA88GM96</accession>
<reference evidence="2 3" key="1">
    <citation type="journal article" date="2018" name="BMC Genomics">
        <title>The genome of Naegleria lovaniensis, the basis for a comparative approach to unravel pathogenicity factors of the human pathogenic amoeba N. fowleri.</title>
        <authorList>
            <person name="Liechti N."/>
            <person name="Schurch N."/>
            <person name="Bruggmann R."/>
            <person name="Wittwer M."/>
        </authorList>
    </citation>
    <scope>NUCLEOTIDE SEQUENCE [LARGE SCALE GENOMIC DNA]</scope>
    <source>
        <strain evidence="2 3">ATCC 30569</strain>
    </source>
</reference>
<dbReference type="GeneID" id="68099978"/>
<comment type="caution">
    <text evidence="2">The sequence shown here is derived from an EMBL/GenBank/DDBJ whole genome shotgun (WGS) entry which is preliminary data.</text>
</comment>
<feature type="region of interest" description="Disordered" evidence="1">
    <location>
        <begin position="22"/>
        <end position="98"/>
    </location>
</feature>